<gene>
    <name evidence="6" type="ORF">GCM10019998_22080</name>
</gene>
<dbReference type="InterPro" id="IPR036388">
    <property type="entry name" value="WH-like_DNA-bd_sf"/>
</dbReference>
<dbReference type="Pfam" id="PF08279">
    <property type="entry name" value="HTH_11"/>
    <property type="match status" value="2"/>
</dbReference>
<evidence type="ECO:0000256" key="1">
    <source>
        <dbReference type="ARBA" id="ARBA00022679"/>
    </source>
</evidence>
<name>A0ABN3YEC9_9ENTE</name>
<protein>
    <submittedName>
        <fullName evidence="6">HTH domain-containing protein</fullName>
    </submittedName>
</protein>
<evidence type="ECO:0000313" key="6">
    <source>
        <dbReference type="EMBL" id="GAA3025142.1"/>
    </source>
</evidence>
<comment type="caution">
    <text evidence="6">The sequence shown here is derived from an EMBL/GenBank/DDBJ whole genome shotgun (WGS) entry which is preliminary data.</text>
</comment>
<keyword evidence="2" id="KW-0677">Repeat</keyword>
<dbReference type="PROSITE" id="PS51094">
    <property type="entry name" value="PTS_EIIA_TYPE_2"/>
    <property type="match status" value="1"/>
</dbReference>
<dbReference type="SUPFAM" id="SSF52794">
    <property type="entry name" value="PTS system IIB component-like"/>
    <property type="match status" value="1"/>
</dbReference>
<dbReference type="RefSeq" id="WP_068709570.1">
    <property type="nucleotide sequence ID" value="NZ_BAAAXQ010000074.1"/>
</dbReference>
<organism evidence="6 7">
    <name type="scientific">Tetragenococcus solitarius</name>
    <dbReference type="NCBI Taxonomy" id="71453"/>
    <lineage>
        <taxon>Bacteria</taxon>
        <taxon>Bacillati</taxon>
        <taxon>Bacillota</taxon>
        <taxon>Bacilli</taxon>
        <taxon>Lactobacillales</taxon>
        <taxon>Enterococcaceae</taxon>
        <taxon>Tetragenococcus</taxon>
    </lineage>
</organism>
<dbReference type="InterPro" id="IPR016152">
    <property type="entry name" value="PTrfase/Anion_transptr"/>
</dbReference>
<evidence type="ECO:0000313" key="7">
    <source>
        <dbReference type="Proteomes" id="UP001501577"/>
    </source>
</evidence>
<dbReference type="InterPro" id="IPR011608">
    <property type="entry name" value="PRD"/>
</dbReference>
<dbReference type="PANTHER" id="PTHR30185:SF13">
    <property type="entry name" value="LICABCH OPERON REGULATOR-RELATED"/>
    <property type="match status" value="1"/>
</dbReference>
<dbReference type="InterPro" id="IPR013196">
    <property type="entry name" value="HTH_11"/>
</dbReference>
<dbReference type="CDD" id="cd05568">
    <property type="entry name" value="PTS_IIB_bgl_like"/>
    <property type="match status" value="1"/>
</dbReference>
<dbReference type="Proteomes" id="UP001501577">
    <property type="component" value="Unassembled WGS sequence"/>
</dbReference>
<dbReference type="EMBL" id="BAAAXQ010000074">
    <property type="protein sequence ID" value="GAA3025142.1"/>
    <property type="molecule type" value="Genomic_DNA"/>
</dbReference>
<dbReference type="Pfam" id="PF00359">
    <property type="entry name" value="PTS_EIIA_2"/>
    <property type="match status" value="1"/>
</dbReference>
<dbReference type="SUPFAM" id="SSF46785">
    <property type="entry name" value="Winged helix' DNA-binding domain"/>
    <property type="match status" value="2"/>
</dbReference>
<proteinExistence type="predicted"/>
<dbReference type="SUPFAM" id="SSF55804">
    <property type="entry name" value="Phoshotransferase/anion transport protein"/>
    <property type="match status" value="1"/>
</dbReference>
<dbReference type="Gene3D" id="1.10.10.10">
    <property type="entry name" value="Winged helix-like DNA-binding domain superfamily/Winged helix DNA-binding domain"/>
    <property type="match status" value="2"/>
</dbReference>
<dbReference type="SUPFAM" id="SSF63520">
    <property type="entry name" value="PTS-regulatory domain, PRD"/>
    <property type="match status" value="1"/>
</dbReference>
<evidence type="ECO:0000259" key="3">
    <source>
        <dbReference type="PROSITE" id="PS51094"/>
    </source>
</evidence>
<keyword evidence="1" id="KW-0808">Transferase</keyword>
<accession>A0ABN3YEC9</accession>
<keyword evidence="7" id="KW-1185">Reference proteome</keyword>
<dbReference type="InterPro" id="IPR036095">
    <property type="entry name" value="PTS_EIIB-like_sf"/>
</dbReference>
<dbReference type="PANTHER" id="PTHR30185">
    <property type="entry name" value="CRYPTIC BETA-GLUCOSIDE BGL OPERON ANTITERMINATOR"/>
    <property type="match status" value="1"/>
</dbReference>
<dbReference type="PROSITE" id="PS51372">
    <property type="entry name" value="PRD_2"/>
    <property type="match status" value="1"/>
</dbReference>
<evidence type="ECO:0000259" key="4">
    <source>
        <dbReference type="PROSITE" id="PS51099"/>
    </source>
</evidence>
<dbReference type="Pfam" id="PF00874">
    <property type="entry name" value="PRD"/>
    <property type="match status" value="1"/>
</dbReference>
<dbReference type="InterPro" id="IPR036634">
    <property type="entry name" value="PRD_sf"/>
</dbReference>
<dbReference type="Gene3D" id="3.40.50.2300">
    <property type="match status" value="1"/>
</dbReference>
<feature type="domain" description="PTS EIIA type-2" evidence="3">
    <location>
        <begin position="469"/>
        <end position="617"/>
    </location>
</feature>
<dbReference type="Gene3D" id="3.40.930.10">
    <property type="entry name" value="Mannitol-specific EII, Chain A"/>
    <property type="match status" value="1"/>
</dbReference>
<evidence type="ECO:0000259" key="5">
    <source>
        <dbReference type="PROSITE" id="PS51372"/>
    </source>
</evidence>
<evidence type="ECO:0000256" key="2">
    <source>
        <dbReference type="ARBA" id="ARBA00022737"/>
    </source>
</evidence>
<sequence>MAVVNRWYQILQLLVTHKQMTMTELEQKLLISRQTIRNSIESLNEELKGTAEIVQKNTTYQLTINDFECFDEIMVDGLKKTRDFNSVNKRISFIIKRLIDSNDFISMDELSDELGVSRSTASNDIKEMKQMVNKFNVKVRGTPNRGMRIYGNEFDLRLLYIYHVQDYFPDQFLQTETYQLIDQITERGSVSKIYASLLEKTISTVIKRLQNHHLLETIPDDYMNFTKSHEAIEALMYHLELDYEITLSQYERDFICFPLSLSSNQLKTKDAINEAELQALFRQMMAHIHQILVVDLDEDRLFIDMKYHLMYLVNRLLFRFEIQDLFYGEIEKQYPFAYELAKVGLARLEYKLNRKALPVEISYLALYFELAIRKQTDTAIQKEIAIVCSTGKGTALIIQSQIEKVVGSDIKITHYSEEEYKKQDLNQYFAIFSTIPLKNIDQSTPVIQLSHLFNTEWLREEWERVNEIRSKSFENVIFRFTKLDSKETYNENLKQMIKELSLENIIDSQFEQRVFEREDKHTTIYEAGVAFPHTINKESDQIILFLGVFPQKTLKTSNEEVELILLLAIPERLSEKDESELLKLYDFVFAFTTNRQLRKELRQLEDLSELKVWMERRFLS</sequence>
<reference evidence="6 7" key="1">
    <citation type="journal article" date="2019" name="Int. J. Syst. Evol. Microbiol.">
        <title>The Global Catalogue of Microorganisms (GCM) 10K type strain sequencing project: providing services to taxonomists for standard genome sequencing and annotation.</title>
        <authorList>
            <consortium name="The Broad Institute Genomics Platform"/>
            <consortium name="The Broad Institute Genome Sequencing Center for Infectious Disease"/>
            <person name="Wu L."/>
            <person name="Ma J."/>
        </authorList>
    </citation>
    <scope>NUCLEOTIDE SEQUENCE [LARGE SCALE GENOMIC DNA]</scope>
    <source>
        <strain evidence="6 7">JCM 8736</strain>
    </source>
</reference>
<feature type="domain" description="PTS EIIB type-2" evidence="4">
    <location>
        <begin position="382"/>
        <end position="470"/>
    </location>
</feature>
<dbReference type="PROSITE" id="PS51099">
    <property type="entry name" value="PTS_EIIB_TYPE_2"/>
    <property type="match status" value="1"/>
</dbReference>
<dbReference type="InterPro" id="IPR036390">
    <property type="entry name" value="WH_DNA-bd_sf"/>
</dbReference>
<dbReference type="Gene3D" id="1.10.1790.10">
    <property type="entry name" value="PRD domain"/>
    <property type="match status" value="1"/>
</dbReference>
<feature type="domain" description="PRD" evidence="5">
    <location>
        <begin position="272"/>
        <end position="378"/>
    </location>
</feature>
<dbReference type="InterPro" id="IPR002178">
    <property type="entry name" value="PTS_EIIA_type-2_dom"/>
</dbReference>
<dbReference type="InterPro" id="IPR050661">
    <property type="entry name" value="BglG_antiterminators"/>
</dbReference>
<dbReference type="InterPro" id="IPR013011">
    <property type="entry name" value="PTS_EIIB_2"/>
</dbReference>